<protein>
    <submittedName>
        <fullName evidence="1">Histidine phosphatase family protein</fullName>
    </submittedName>
</protein>
<dbReference type="Pfam" id="PF00300">
    <property type="entry name" value="His_Phos_1"/>
    <property type="match status" value="1"/>
</dbReference>
<reference evidence="1 2" key="1">
    <citation type="submission" date="2018-09" db="EMBL/GenBank/DDBJ databases">
        <title>Mesorhizobium carmichaelinearum sp. nov. isolated from Carmichaelinea spp. root nodules in New Zealand.</title>
        <authorList>
            <person name="De Meyer S.E."/>
        </authorList>
    </citation>
    <scope>NUCLEOTIDE SEQUENCE [LARGE SCALE GENOMIC DNA]</scope>
    <source>
        <strain evidence="1 2">ICMP19557</strain>
    </source>
</reference>
<proteinExistence type="predicted"/>
<gene>
    <name evidence="1" type="ORF">D3227_11800</name>
</gene>
<evidence type="ECO:0000313" key="2">
    <source>
        <dbReference type="Proteomes" id="UP000272706"/>
    </source>
</evidence>
<dbReference type="SUPFAM" id="SSF53254">
    <property type="entry name" value="Phosphoglycerate mutase-like"/>
    <property type="match status" value="1"/>
</dbReference>
<accession>A0A3A5L1C1</accession>
<sequence>MPVAYYITHPQVQIDAGIPVPQWGLSDIGRARAAAMLDQPWIGSIRRIVSSGERKAIETAEILARHLRLAVEVRERMHENDRSATGFLPPPEFEAVADQFFANPHSSIRGWERAIDAQHRIVSEVDTVLGTNGADDIALVGHGGVGTLLLLSLSGRKISREADQPAGGGNYFAYDVGARRVIHGWLPIDRPVQLGAGQFS</sequence>
<organism evidence="1 2">
    <name type="scientific">Mesorhizobium waimense</name>
    <dbReference type="NCBI Taxonomy" id="1300307"/>
    <lineage>
        <taxon>Bacteria</taxon>
        <taxon>Pseudomonadati</taxon>
        <taxon>Pseudomonadota</taxon>
        <taxon>Alphaproteobacteria</taxon>
        <taxon>Hyphomicrobiales</taxon>
        <taxon>Phyllobacteriaceae</taxon>
        <taxon>Mesorhizobium</taxon>
    </lineage>
</organism>
<dbReference type="OrthoDB" id="34197at2"/>
<dbReference type="InterPro" id="IPR013078">
    <property type="entry name" value="His_Pase_superF_clade-1"/>
</dbReference>
<dbReference type="InterPro" id="IPR029033">
    <property type="entry name" value="His_PPase_superfam"/>
</dbReference>
<evidence type="ECO:0000313" key="1">
    <source>
        <dbReference type="EMBL" id="RJT40053.1"/>
    </source>
</evidence>
<dbReference type="EMBL" id="QZWZ01000007">
    <property type="protein sequence ID" value="RJT40053.1"/>
    <property type="molecule type" value="Genomic_DNA"/>
</dbReference>
<dbReference type="AlphaFoldDB" id="A0A3A5L1C1"/>
<dbReference type="Gene3D" id="3.40.50.1240">
    <property type="entry name" value="Phosphoglycerate mutase-like"/>
    <property type="match status" value="1"/>
</dbReference>
<comment type="caution">
    <text evidence="1">The sequence shown here is derived from an EMBL/GenBank/DDBJ whole genome shotgun (WGS) entry which is preliminary data.</text>
</comment>
<dbReference type="RefSeq" id="WP_120014266.1">
    <property type="nucleotide sequence ID" value="NZ_QZWZ01000007.1"/>
</dbReference>
<name>A0A3A5L1C1_9HYPH</name>
<keyword evidence="2" id="KW-1185">Reference proteome</keyword>
<dbReference type="Proteomes" id="UP000272706">
    <property type="component" value="Unassembled WGS sequence"/>
</dbReference>